<dbReference type="NCBIfam" id="TIGR04456">
    <property type="entry name" value="LruC_dom"/>
    <property type="match status" value="1"/>
</dbReference>
<dbReference type="EMBL" id="VCNI01000001">
    <property type="protein sequence ID" value="TMU57398.1"/>
    <property type="molecule type" value="Genomic_DNA"/>
</dbReference>
<keyword evidence="3" id="KW-1185">Reference proteome</keyword>
<dbReference type="Pfam" id="PF16130">
    <property type="entry name" value="DUF4842"/>
    <property type="match status" value="1"/>
</dbReference>
<dbReference type="InterPro" id="IPR031025">
    <property type="entry name" value="LruC_dom"/>
</dbReference>
<evidence type="ECO:0000313" key="2">
    <source>
        <dbReference type="EMBL" id="TMU57398.1"/>
    </source>
</evidence>
<reference evidence="2 3" key="1">
    <citation type="submission" date="2019-05" db="EMBL/GenBank/DDBJ databases">
        <title>Flagellimonas sp. AsT0115, sp. nov., isolated from a marine red algae, Asparagopsis taxiformis.</title>
        <authorList>
            <person name="Kim J."/>
            <person name="Jeong S.E."/>
            <person name="Jeon C.O."/>
        </authorList>
    </citation>
    <scope>NUCLEOTIDE SEQUENCE [LARGE SCALE GENOMIC DNA]</scope>
    <source>
        <strain evidence="2 3">AsT0115</strain>
    </source>
</reference>
<organism evidence="2 3">
    <name type="scientific">Flagellimonas algicola</name>
    <dbReference type="NCBI Taxonomy" id="2583815"/>
    <lineage>
        <taxon>Bacteria</taxon>
        <taxon>Pseudomonadati</taxon>
        <taxon>Bacteroidota</taxon>
        <taxon>Flavobacteriia</taxon>
        <taxon>Flavobacteriales</taxon>
        <taxon>Flavobacteriaceae</taxon>
        <taxon>Flagellimonas</taxon>
    </lineage>
</organism>
<dbReference type="Proteomes" id="UP000751614">
    <property type="component" value="Unassembled WGS sequence"/>
</dbReference>
<dbReference type="RefSeq" id="WP_138834851.1">
    <property type="nucleotide sequence ID" value="NZ_VCNI01000001.1"/>
</dbReference>
<proteinExistence type="predicted"/>
<name>A0ABY2WR28_9FLAO</name>
<comment type="caution">
    <text evidence="2">The sequence shown here is derived from an EMBL/GenBank/DDBJ whole genome shotgun (WGS) entry which is preliminary data.</text>
</comment>
<feature type="domain" description="DUF4842" evidence="1">
    <location>
        <begin position="438"/>
        <end position="624"/>
    </location>
</feature>
<evidence type="ECO:0000313" key="3">
    <source>
        <dbReference type="Proteomes" id="UP000751614"/>
    </source>
</evidence>
<protein>
    <submittedName>
        <fullName evidence="2">LruC domain-containing protein</fullName>
    </submittedName>
</protein>
<accession>A0ABY2WR28</accession>
<sequence length="639" mass="71290">MKRPRFLNIITISLIVLLNQSCLKQKYDKYLESLAGDSTLVEDPVLVELKFPDNFDFKTEKVVAVSISDNTPNVVYEVYPLSDELTESLDSITGPLPQKLLEKEPFNGTIIENLTVPSYVDELFLVRKSNSSVDDITIQIIENSASFTFNGIIGKNRKSKSQANPSKMNTDCSNVYGQKFYVDLGNSVDTNGSGLHTLSNIQFPKNNATAIITATDFDGVEFKNRFSLAGGGFSTPIFTFYGFNFWISSKIDTNNDPDGYVEFEMDFDTPIQHVLMHVRSVDASRYEFVGTQHTETLLSGGSELVYDEAERILRDNNPGSRSHYYRDGYGTILISATSGSFDKIVWRRTDDPGTNTQNDSNWFTFTEVELCNDQDGDGVVDSVDEFPNDTSKAYTVTYPSASSKASLVFEDLWPFRGDWDFNDTSIDYSITRIFNASNQVVAIDIDYSVTSDGAGFVNSLAFEIKGLNPTNITSITGQLLDRDVFSLDNNGTELGQTHAVIPLFDDHSIIVNQENKVSITLIDPVSESTLDPAPFNPFLVANGERDKEIHLSNHEPTLLGDNQPPVEGNNADTDGNYATDNGLPWAINVVESFPLLQEKEPINEGYLFFEEWGISGGQSRKDWYKNLPGYRNESKLKQN</sequence>
<dbReference type="InterPro" id="IPR032295">
    <property type="entry name" value="DUF4842"/>
</dbReference>
<evidence type="ECO:0000259" key="1">
    <source>
        <dbReference type="Pfam" id="PF16130"/>
    </source>
</evidence>
<gene>
    <name evidence="2" type="ORF">FGG15_07590</name>
</gene>